<dbReference type="InterPro" id="IPR000172">
    <property type="entry name" value="GMC_OxRdtase_N"/>
</dbReference>
<evidence type="ECO:0000256" key="1">
    <source>
        <dbReference type="ARBA" id="ARBA00010790"/>
    </source>
</evidence>
<evidence type="ECO:0000256" key="2">
    <source>
        <dbReference type="PIRSR" id="PIRSR000137-2"/>
    </source>
</evidence>
<organism evidence="4 5">
    <name type="scientific">Melipona bicolor</name>
    <dbReference type="NCBI Taxonomy" id="60889"/>
    <lineage>
        <taxon>Eukaryota</taxon>
        <taxon>Metazoa</taxon>
        <taxon>Ecdysozoa</taxon>
        <taxon>Arthropoda</taxon>
        <taxon>Hexapoda</taxon>
        <taxon>Insecta</taxon>
        <taxon>Pterygota</taxon>
        <taxon>Neoptera</taxon>
        <taxon>Endopterygota</taxon>
        <taxon>Hymenoptera</taxon>
        <taxon>Apocrita</taxon>
        <taxon>Aculeata</taxon>
        <taxon>Apoidea</taxon>
        <taxon>Anthophila</taxon>
        <taxon>Apidae</taxon>
        <taxon>Melipona</taxon>
    </lineage>
</organism>
<dbReference type="EMBL" id="JAHYIQ010000001">
    <property type="protein sequence ID" value="KAK1137673.1"/>
    <property type="molecule type" value="Genomic_DNA"/>
</dbReference>
<gene>
    <name evidence="4" type="ORF">K0M31_002170</name>
</gene>
<keyword evidence="2" id="KW-0274">FAD</keyword>
<dbReference type="Gene3D" id="3.50.50.60">
    <property type="entry name" value="FAD/NAD(P)-binding domain"/>
    <property type="match status" value="1"/>
</dbReference>
<dbReference type="PANTHER" id="PTHR11552:SF217">
    <property type="entry name" value="GLUCOSE DEHYDROGENASE [FAD, QUINONE]"/>
    <property type="match status" value="1"/>
</dbReference>
<comment type="similarity">
    <text evidence="1">Belongs to the GMC oxidoreductase family.</text>
</comment>
<dbReference type="Gene3D" id="3.30.560.10">
    <property type="entry name" value="Glucose Oxidase, domain 3"/>
    <property type="match status" value="1"/>
</dbReference>
<evidence type="ECO:0000259" key="3">
    <source>
        <dbReference type="PROSITE" id="PS00624"/>
    </source>
</evidence>
<dbReference type="PROSITE" id="PS00624">
    <property type="entry name" value="GMC_OXRED_2"/>
    <property type="match status" value="1"/>
</dbReference>
<evidence type="ECO:0000313" key="5">
    <source>
        <dbReference type="Proteomes" id="UP001177670"/>
    </source>
</evidence>
<dbReference type="PANTHER" id="PTHR11552">
    <property type="entry name" value="GLUCOSE-METHANOL-CHOLINE GMC OXIDOREDUCTASE"/>
    <property type="match status" value="1"/>
</dbReference>
<comment type="caution">
    <text evidence="4">The sequence shown here is derived from an EMBL/GenBank/DDBJ whole genome shotgun (WGS) entry which is preliminary data.</text>
</comment>
<protein>
    <recommendedName>
        <fullName evidence="3">Glucose-methanol-choline oxidoreductase N-terminal domain-containing protein</fullName>
    </recommendedName>
</protein>
<accession>A0AA40KYM0</accession>
<feature type="binding site" evidence="2">
    <location>
        <position position="280"/>
    </location>
    <ligand>
        <name>FAD</name>
        <dbReference type="ChEBI" id="CHEBI:57692"/>
    </ligand>
</feature>
<evidence type="ECO:0000313" key="4">
    <source>
        <dbReference type="EMBL" id="KAK1137673.1"/>
    </source>
</evidence>
<dbReference type="PIRSF" id="PIRSF000137">
    <property type="entry name" value="Alcohol_oxidase"/>
    <property type="match status" value="1"/>
</dbReference>
<sequence length="607" mass="67081">MSGFQYPQCASPFYGGPQLNDVCSASNGELFLTLLNILLVTNPKIGEPCERVIPVENPDLIYDFIVVGAGAGGATVAGRLSEVEKWKVLLIEAGPDEPAGAEVPANLQLYLGSELDWKYETSNEKHACLARGGHCFWPRGRNLGGTTLHHGMAYHRGHPKDYDRWVRDGAEGWAWKDVLPYYLKSENNHEIKRVGDRYHSVGGPLDVERFPYQPPFARHIMKAAEEVGFGVTEDLVGDKITGFTVAQTISKNGVRTTAVRSYITPVAHRKNLHVATDAMVTEVEIVDQRATGVYVLMNGERRLIKARREVILSAGTINSPKLLMLSGIGPKDHLESMGISVVTDLPGVGENLHNHQSYGLSFTVNEKYYSMLNQASAEQYIYNQTGPLAGTGLAQVTGILASNFTDETDPDTQIFFAGYQAICSPKNSIADLTVDDDKMTVMMTSVNVRPMSRGRIRLNSNDPLDPPHIWSNDLGTAHDRSVVIQGIRKVQQLSNTQTMKELGLTYVEEYVEQCTDFEQDSDDFWNCVIRWRTRPENHQTGTNKMGPDTNPMAVVSTRLKVHGIERLRVADASVQPVVVSGNPVASVHMVAERAADFIKEDWGIISL</sequence>
<dbReference type="GO" id="GO:0050660">
    <property type="term" value="F:flavin adenine dinucleotide binding"/>
    <property type="evidence" value="ECO:0007669"/>
    <property type="project" value="InterPro"/>
</dbReference>
<dbReference type="InterPro" id="IPR036188">
    <property type="entry name" value="FAD/NAD-bd_sf"/>
</dbReference>
<dbReference type="Proteomes" id="UP001177670">
    <property type="component" value="Unassembled WGS sequence"/>
</dbReference>
<feature type="binding site" evidence="2">
    <location>
        <position position="146"/>
    </location>
    <ligand>
        <name>FAD</name>
        <dbReference type="ChEBI" id="CHEBI:57692"/>
    </ligand>
</feature>
<dbReference type="InterPro" id="IPR012132">
    <property type="entry name" value="GMC_OxRdtase"/>
</dbReference>
<dbReference type="Pfam" id="PF00732">
    <property type="entry name" value="GMC_oxred_N"/>
    <property type="match status" value="1"/>
</dbReference>
<dbReference type="Pfam" id="PF05199">
    <property type="entry name" value="GMC_oxred_C"/>
    <property type="match status" value="1"/>
</dbReference>
<keyword evidence="2" id="KW-0285">Flavoprotein</keyword>
<keyword evidence="5" id="KW-1185">Reference proteome</keyword>
<reference evidence="4" key="1">
    <citation type="submission" date="2021-10" db="EMBL/GenBank/DDBJ databases">
        <title>Melipona bicolor Genome sequencing and assembly.</title>
        <authorList>
            <person name="Araujo N.S."/>
            <person name="Arias M.C."/>
        </authorList>
    </citation>
    <scope>NUCLEOTIDE SEQUENCE</scope>
    <source>
        <strain evidence="4">USP_2M_L1-L4_2017</strain>
        <tissue evidence="4">Whole body</tissue>
    </source>
</reference>
<dbReference type="SUPFAM" id="SSF51905">
    <property type="entry name" value="FAD/NAD(P)-binding domain"/>
    <property type="match status" value="1"/>
</dbReference>
<dbReference type="AlphaFoldDB" id="A0AA40KYM0"/>
<dbReference type="PRINTS" id="PR00411">
    <property type="entry name" value="PNDRDTASEI"/>
</dbReference>
<proteinExistence type="inferred from homology"/>
<comment type="cofactor">
    <cofactor evidence="2">
        <name>FAD</name>
        <dbReference type="ChEBI" id="CHEBI:57692"/>
    </cofactor>
</comment>
<name>A0AA40KYM0_9HYME</name>
<dbReference type="SUPFAM" id="SSF54373">
    <property type="entry name" value="FAD-linked reductases, C-terminal domain"/>
    <property type="match status" value="1"/>
</dbReference>
<dbReference type="GO" id="GO:0016614">
    <property type="term" value="F:oxidoreductase activity, acting on CH-OH group of donors"/>
    <property type="evidence" value="ECO:0007669"/>
    <property type="project" value="InterPro"/>
</dbReference>
<dbReference type="InterPro" id="IPR007867">
    <property type="entry name" value="GMC_OxRtase_C"/>
</dbReference>
<feature type="domain" description="Glucose-methanol-choline oxidoreductase N-terminal" evidence="3">
    <location>
        <begin position="315"/>
        <end position="329"/>
    </location>
</feature>